<evidence type="ECO:0000313" key="3">
    <source>
        <dbReference type="Proteomes" id="UP000317730"/>
    </source>
</evidence>
<organism evidence="2 3">
    <name type="scientific">Acetobacter peroxydans</name>
    <dbReference type="NCBI Taxonomy" id="104098"/>
    <lineage>
        <taxon>Bacteria</taxon>
        <taxon>Pseudomonadati</taxon>
        <taxon>Pseudomonadota</taxon>
        <taxon>Alphaproteobacteria</taxon>
        <taxon>Acetobacterales</taxon>
        <taxon>Acetobacteraceae</taxon>
        <taxon>Acetobacter</taxon>
    </lineage>
</organism>
<accession>A0A4Y3TZ89</accession>
<gene>
    <name evidence="2" type="ORF">APE01nite_21270</name>
</gene>
<comment type="caution">
    <text evidence="2">The sequence shown here is derived from an EMBL/GenBank/DDBJ whole genome shotgun (WGS) entry which is preliminary data.</text>
</comment>
<dbReference type="Proteomes" id="UP000317730">
    <property type="component" value="Unassembled WGS sequence"/>
</dbReference>
<dbReference type="EMBL" id="BJMV01000012">
    <property type="protein sequence ID" value="GEB86330.1"/>
    <property type="molecule type" value="Genomic_DNA"/>
</dbReference>
<keyword evidence="3" id="KW-1185">Reference proteome</keyword>
<dbReference type="RefSeq" id="WP_264798956.1">
    <property type="nucleotide sequence ID" value="NZ_BAPL01000010.1"/>
</dbReference>
<evidence type="ECO:0000259" key="1">
    <source>
        <dbReference type="Pfam" id="PF07007"/>
    </source>
</evidence>
<reference evidence="2 3" key="1">
    <citation type="submission" date="2019-06" db="EMBL/GenBank/DDBJ databases">
        <title>Whole genome shotgun sequence of Acetobacter peroxydans NBRC 13755.</title>
        <authorList>
            <person name="Hosoyama A."/>
            <person name="Uohara A."/>
            <person name="Ohji S."/>
            <person name="Ichikawa N."/>
        </authorList>
    </citation>
    <scope>NUCLEOTIDE SEQUENCE [LARGE SCALE GENOMIC DNA]</scope>
    <source>
        <strain evidence="2 3">NBRC 13755</strain>
    </source>
</reference>
<dbReference type="InterPro" id="IPR009739">
    <property type="entry name" value="LprI-like_N"/>
</dbReference>
<sequence>MRRSNRPTAMVLRSDQGLKYQKLSAQRVITGRQDVSTAWIAQHDNGGFMRKMMLICFGLVFSTHAFAGTGADDSILSEYALREECSAYSESGMRDCLATKARESQKTLEQAEKQVNIRLSRWDQEAQYIKQTKAKLVASGRAFAKYRQEHCAVIVALGGSAIGNALEIGRLACVAELNNRRAKQLRDAVSDMP</sequence>
<name>A0A4Y3TZ89_9PROT</name>
<evidence type="ECO:0000313" key="2">
    <source>
        <dbReference type="EMBL" id="GEB86330.1"/>
    </source>
</evidence>
<feature type="domain" description="Lysozyme inhibitor LprI-like N-terminal" evidence="1">
    <location>
        <begin position="89"/>
        <end position="185"/>
    </location>
</feature>
<dbReference type="Pfam" id="PF07007">
    <property type="entry name" value="LprI"/>
    <property type="match status" value="1"/>
</dbReference>
<dbReference type="AlphaFoldDB" id="A0A4Y3TZ89"/>
<dbReference type="Gene3D" id="1.20.1270.180">
    <property type="match status" value="1"/>
</dbReference>
<protein>
    <recommendedName>
        <fullName evidence="1">Lysozyme inhibitor LprI-like N-terminal domain-containing protein</fullName>
    </recommendedName>
</protein>
<proteinExistence type="predicted"/>